<gene>
    <name evidence="1" type="ORF">PoB_001841300</name>
</gene>
<accession>A0AAV3ZB05</accession>
<proteinExistence type="predicted"/>
<sequence>MMVCVDDERGDRLVLQHVRWHGILKAASADREIRQLINVKRCGCHAVNSPLCIRSLLSGILESINCLRSPTIMLISRKRQIVFGLSHTLALFLKKAKLIGFSVVQHKTMAEVEFEPFPCLEKTDLSHCSQEGSV</sequence>
<comment type="caution">
    <text evidence="1">The sequence shown here is derived from an EMBL/GenBank/DDBJ whole genome shotgun (WGS) entry which is preliminary data.</text>
</comment>
<reference evidence="1 2" key="1">
    <citation type="journal article" date="2021" name="Elife">
        <title>Chloroplast acquisition without the gene transfer in kleptoplastic sea slugs, Plakobranchus ocellatus.</title>
        <authorList>
            <person name="Maeda T."/>
            <person name="Takahashi S."/>
            <person name="Yoshida T."/>
            <person name="Shimamura S."/>
            <person name="Takaki Y."/>
            <person name="Nagai Y."/>
            <person name="Toyoda A."/>
            <person name="Suzuki Y."/>
            <person name="Arimoto A."/>
            <person name="Ishii H."/>
            <person name="Satoh N."/>
            <person name="Nishiyama T."/>
            <person name="Hasebe M."/>
            <person name="Maruyama T."/>
            <person name="Minagawa J."/>
            <person name="Obokata J."/>
            <person name="Shigenobu S."/>
        </authorList>
    </citation>
    <scope>NUCLEOTIDE SEQUENCE [LARGE SCALE GENOMIC DNA]</scope>
</reference>
<name>A0AAV3ZB05_9GAST</name>
<dbReference type="AlphaFoldDB" id="A0AAV3ZB05"/>
<dbReference type="Proteomes" id="UP000735302">
    <property type="component" value="Unassembled WGS sequence"/>
</dbReference>
<dbReference type="EMBL" id="BLXT01002187">
    <property type="protein sequence ID" value="GFN91907.1"/>
    <property type="molecule type" value="Genomic_DNA"/>
</dbReference>
<protein>
    <submittedName>
        <fullName evidence="1">Uncharacterized protein</fullName>
    </submittedName>
</protein>
<evidence type="ECO:0000313" key="2">
    <source>
        <dbReference type="Proteomes" id="UP000735302"/>
    </source>
</evidence>
<organism evidence="1 2">
    <name type="scientific">Plakobranchus ocellatus</name>
    <dbReference type="NCBI Taxonomy" id="259542"/>
    <lineage>
        <taxon>Eukaryota</taxon>
        <taxon>Metazoa</taxon>
        <taxon>Spiralia</taxon>
        <taxon>Lophotrochozoa</taxon>
        <taxon>Mollusca</taxon>
        <taxon>Gastropoda</taxon>
        <taxon>Heterobranchia</taxon>
        <taxon>Euthyneura</taxon>
        <taxon>Panpulmonata</taxon>
        <taxon>Sacoglossa</taxon>
        <taxon>Placobranchoidea</taxon>
        <taxon>Plakobranchidae</taxon>
        <taxon>Plakobranchus</taxon>
    </lineage>
</organism>
<keyword evidence="2" id="KW-1185">Reference proteome</keyword>
<evidence type="ECO:0000313" key="1">
    <source>
        <dbReference type="EMBL" id="GFN91907.1"/>
    </source>
</evidence>